<evidence type="ECO:0000313" key="11">
    <source>
        <dbReference type="Proteomes" id="UP001642487"/>
    </source>
</evidence>
<evidence type="ECO:0000256" key="3">
    <source>
        <dbReference type="ARBA" id="ARBA00023127"/>
    </source>
</evidence>
<keyword evidence="11" id="KW-1185">Reference proteome</keyword>
<dbReference type="InterPro" id="IPR036915">
    <property type="entry name" value="Cyclin-like_sf"/>
</dbReference>
<evidence type="ECO:0000256" key="4">
    <source>
        <dbReference type="ARBA" id="ARBA00023306"/>
    </source>
</evidence>
<keyword evidence="3 6" id="KW-0195">Cyclin</keyword>
<dbReference type="SMART" id="SM01332">
    <property type="entry name" value="Cyclin_C"/>
    <property type="match status" value="1"/>
</dbReference>
<feature type="domain" description="Cyclin C-terminal" evidence="9">
    <location>
        <begin position="173"/>
        <end position="308"/>
    </location>
</feature>
<dbReference type="SUPFAM" id="SSF47954">
    <property type="entry name" value="Cyclin-like"/>
    <property type="match status" value="1"/>
</dbReference>
<dbReference type="InterPro" id="IPR039361">
    <property type="entry name" value="Cyclin"/>
</dbReference>
<keyword evidence="4" id="KW-0131">Cell cycle</keyword>
<feature type="region of interest" description="Disordered" evidence="7">
    <location>
        <begin position="310"/>
        <end position="341"/>
    </location>
</feature>
<dbReference type="InterPro" id="IPR013763">
    <property type="entry name" value="Cyclin-like_dom"/>
</dbReference>
<organism evidence="10 11">
    <name type="scientific">Citrullus colocynthis</name>
    <name type="common">colocynth</name>
    <dbReference type="NCBI Taxonomy" id="252529"/>
    <lineage>
        <taxon>Eukaryota</taxon>
        <taxon>Viridiplantae</taxon>
        <taxon>Streptophyta</taxon>
        <taxon>Embryophyta</taxon>
        <taxon>Tracheophyta</taxon>
        <taxon>Spermatophyta</taxon>
        <taxon>Magnoliopsida</taxon>
        <taxon>eudicotyledons</taxon>
        <taxon>Gunneridae</taxon>
        <taxon>Pentapetalae</taxon>
        <taxon>rosids</taxon>
        <taxon>fabids</taxon>
        <taxon>Cucurbitales</taxon>
        <taxon>Cucurbitaceae</taxon>
        <taxon>Benincaseae</taxon>
        <taxon>Citrullus</taxon>
    </lineage>
</organism>
<dbReference type="Pfam" id="PF02984">
    <property type="entry name" value="Cyclin_C"/>
    <property type="match status" value="1"/>
</dbReference>
<evidence type="ECO:0000313" key="10">
    <source>
        <dbReference type="EMBL" id="CAK9322189.1"/>
    </source>
</evidence>
<dbReference type="PANTHER" id="PTHR10177">
    <property type="entry name" value="CYCLINS"/>
    <property type="match status" value="1"/>
</dbReference>
<dbReference type="Proteomes" id="UP001642487">
    <property type="component" value="Chromosome 5"/>
</dbReference>
<accession>A0ABP0YNU5</accession>
<reference evidence="10 11" key="1">
    <citation type="submission" date="2024-03" db="EMBL/GenBank/DDBJ databases">
        <authorList>
            <person name="Gkanogiannis A."/>
            <person name="Becerra Lopez-Lavalle L."/>
        </authorList>
    </citation>
    <scope>NUCLEOTIDE SEQUENCE [LARGE SCALE GENOMIC DNA]</scope>
</reference>
<evidence type="ECO:0000256" key="2">
    <source>
        <dbReference type="ARBA" id="ARBA00022618"/>
    </source>
</evidence>
<sequence length="341" mass="37557">MSLSPDHSAASSSSSGAGNHTPADFLCSTAADFPISDDSAIFNLLQSELDHMPRRDYVRRCRDQSIDVTSRQDSINWILKVHAHYNFKPVTAILSVNYFDRFLSANFLPRRNVWAFQLLSVACLSLAAKMEEPQVPLILDLQIFEPKFVFEPKTVQRMELWVMSILNWRLRAVTPFDFLHHFISDLPSSSAADGGDGDGDDSHRLFSTTSDLILSTTRVIDFLGFPPSTIAAAAVLCAAGERLDSPAGYSHFFAANRVEMVRSCHQLMEEYVIDTCPAEFRKQRTGGAEQPAPPSPVGVLDAAACSSCDTHLDNPGSTSHEAPAEPPTKRLRSSAPDVQEQ</sequence>
<evidence type="ECO:0000256" key="7">
    <source>
        <dbReference type="SAM" id="MobiDB-lite"/>
    </source>
</evidence>
<evidence type="ECO:0000256" key="6">
    <source>
        <dbReference type="RuleBase" id="RU000383"/>
    </source>
</evidence>
<keyword evidence="2" id="KW-0132">Cell division</keyword>
<dbReference type="InterPro" id="IPR004367">
    <property type="entry name" value="Cyclin_C-dom"/>
</dbReference>
<comment type="similarity">
    <text evidence="6">Belongs to the cyclin family.</text>
</comment>
<gene>
    <name evidence="10" type="ORF">CITCOLO1_LOCUS14319</name>
</gene>
<evidence type="ECO:0000256" key="1">
    <source>
        <dbReference type="ARBA" id="ARBA00011177"/>
    </source>
</evidence>
<dbReference type="PROSITE" id="PS00292">
    <property type="entry name" value="CYCLINS"/>
    <property type="match status" value="1"/>
</dbReference>
<evidence type="ECO:0000259" key="9">
    <source>
        <dbReference type="SMART" id="SM01332"/>
    </source>
</evidence>
<protein>
    <recommendedName>
        <fullName evidence="5">B-like cyclin</fullName>
    </recommendedName>
</protein>
<evidence type="ECO:0000259" key="8">
    <source>
        <dbReference type="SMART" id="SM00385"/>
    </source>
</evidence>
<feature type="domain" description="Cyclin-like" evidence="8">
    <location>
        <begin position="76"/>
        <end position="164"/>
    </location>
</feature>
<dbReference type="Pfam" id="PF00134">
    <property type="entry name" value="Cyclin_N"/>
    <property type="match status" value="1"/>
</dbReference>
<proteinExistence type="inferred from homology"/>
<name>A0ABP0YNU5_9ROSI</name>
<dbReference type="Gene3D" id="1.10.472.10">
    <property type="entry name" value="Cyclin-like"/>
    <property type="match status" value="2"/>
</dbReference>
<dbReference type="InterPro" id="IPR006671">
    <property type="entry name" value="Cyclin_N"/>
</dbReference>
<dbReference type="InterPro" id="IPR048258">
    <property type="entry name" value="Cyclins_cyclin-box"/>
</dbReference>
<comment type="subunit">
    <text evidence="1">Interacts with the CDC2 protein kinase to form a serine/threonine kinase holoenzyme complex also known as maturation promoting factor (MPF). The cyclin subunit imparts substrate specificity to the complex.</text>
</comment>
<dbReference type="CDD" id="cd20543">
    <property type="entry name" value="CYCLIN_AtCycD-like_rpt1"/>
    <property type="match status" value="1"/>
</dbReference>
<dbReference type="EMBL" id="OZ021739">
    <property type="protein sequence ID" value="CAK9322189.1"/>
    <property type="molecule type" value="Genomic_DNA"/>
</dbReference>
<dbReference type="SMART" id="SM00385">
    <property type="entry name" value="CYCLIN"/>
    <property type="match status" value="1"/>
</dbReference>
<evidence type="ECO:0000256" key="5">
    <source>
        <dbReference type="ARBA" id="ARBA00032263"/>
    </source>
</evidence>